<dbReference type="Proteomes" id="UP001152888">
    <property type="component" value="Unassembled WGS sequence"/>
</dbReference>
<evidence type="ECO:0000313" key="3">
    <source>
        <dbReference type="Proteomes" id="UP001152888"/>
    </source>
</evidence>
<protein>
    <submittedName>
        <fullName evidence="2">Uncharacterized protein</fullName>
    </submittedName>
</protein>
<organism evidence="2 3">
    <name type="scientific">Acanthoscelides obtectus</name>
    <name type="common">Bean weevil</name>
    <name type="synonym">Bruchus obtectus</name>
    <dbReference type="NCBI Taxonomy" id="200917"/>
    <lineage>
        <taxon>Eukaryota</taxon>
        <taxon>Metazoa</taxon>
        <taxon>Ecdysozoa</taxon>
        <taxon>Arthropoda</taxon>
        <taxon>Hexapoda</taxon>
        <taxon>Insecta</taxon>
        <taxon>Pterygota</taxon>
        <taxon>Neoptera</taxon>
        <taxon>Endopterygota</taxon>
        <taxon>Coleoptera</taxon>
        <taxon>Polyphaga</taxon>
        <taxon>Cucujiformia</taxon>
        <taxon>Chrysomeloidea</taxon>
        <taxon>Chrysomelidae</taxon>
        <taxon>Bruchinae</taxon>
        <taxon>Bruchini</taxon>
        <taxon>Acanthoscelides</taxon>
    </lineage>
</organism>
<sequence>MDRKVALTAEELEEIARKISECGLTDDSDVEEPFQDSGSEYKSQSDISSERDLELPARRTTHKRKRNNQQKAKNDLPDDEILSVEPNLASDLEKIEKIEKNIHWSTSGSSFIPSKSVPTAHVTRILHADITHK</sequence>
<dbReference type="AlphaFoldDB" id="A0A9P0MC82"/>
<name>A0A9P0MC82_ACAOB</name>
<keyword evidence="3" id="KW-1185">Reference proteome</keyword>
<evidence type="ECO:0000256" key="1">
    <source>
        <dbReference type="SAM" id="MobiDB-lite"/>
    </source>
</evidence>
<dbReference type="EMBL" id="CAKOFQ010007919">
    <property type="protein sequence ID" value="CAH2009790.1"/>
    <property type="molecule type" value="Genomic_DNA"/>
</dbReference>
<proteinExistence type="predicted"/>
<feature type="compositionally biased region" description="Basic and acidic residues" evidence="1">
    <location>
        <begin position="48"/>
        <end position="57"/>
    </location>
</feature>
<feature type="compositionally biased region" description="Polar residues" evidence="1">
    <location>
        <begin position="36"/>
        <end position="47"/>
    </location>
</feature>
<feature type="compositionally biased region" description="Basic residues" evidence="1">
    <location>
        <begin position="59"/>
        <end position="68"/>
    </location>
</feature>
<evidence type="ECO:0000313" key="2">
    <source>
        <dbReference type="EMBL" id="CAH2009790.1"/>
    </source>
</evidence>
<reference evidence="2" key="1">
    <citation type="submission" date="2022-03" db="EMBL/GenBank/DDBJ databases">
        <authorList>
            <person name="Sayadi A."/>
        </authorList>
    </citation>
    <scope>NUCLEOTIDE SEQUENCE</scope>
</reference>
<comment type="caution">
    <text evidence="2">The sequence shown here is derived from an EMBL/GenBank/DDBJ whole genome shotgun (WGS) entry which is preliminary data.</text>
</comment>
<feature type="compositionally biased region" description="Acidic residues" evidence="1">
    <location>
        <begin position="24"/>
        <end position="34"/>
    </location>
</feature>
<feature type="region of interest" description="Disordered" evidence="1">
    <location>
        <begin position="23"/>
        <end position="80"/>
    </location>
</feature>
<accession>A0A9P0MC82</accession>
<gene>
    <name evidence="2" type="ORF">ACAOBT_LOCUS31125</name>
</gene>